<dbReference type="Gene3D" id="1.10.238.10">
    <property type="entry name" value="EF-hand"/>
    <property type="match status" value="2"/>
</dbReference>
<proteinExistence type="predicted"/>
<keyword evidence="1" id="KW-0677">Repeat</keyword>
<dbReference type="FunFam" id="1.10.238.10:FF:000178">
    <property type="entry name" value="Calmodulin-2 A"/>
    <property type="match status" value="1"/>
</dbReference>
<dbReference type="InterPro" id="IPR011992">
    <property type="entry name" value="EF-hand-dom_pair"/>
</dbReference>
<dbReference type="InterPro" id="IPR050230">
    <property type="entry name" value="CALM/Myosin/TropC-like"/>
</dbReference>
<evidence type="ECO:0000259" key="2">
    <source>
        <dbReference type="PROSITE" id="PS50222"/>
    </source>
</evidence>
<dbReference type="KEGG" id="crg:105334728"/>
<evidence type="ECO:0000256" key="1">
    <source>
        <dbReference type="ARBA" id="ARBA00022737"/>
    </source>
</evidence>
<dbReference type="GeneID" id="105334728"/>
<dbReference type="EnsemblMetazoa" id="G13181.3">
    <property type="protein sequence ID" value="G13181.3:cds"/>
    <property type="gene ID" value="G13181"/>
</dbReference>
<dbReference type="EnsemblMetazoa" id="G13181.2">
    <property type="protein sequence ID" value="G13181.2:cds"/>
    <property type="gene ID" value="G13181"/>
</dbReference>
<protein>
    <recommendedName>
        <fullName evidence="2">EF-hand domain-containing protein</fullName>
    </recommendedName>
</protein>
<dbReference type="Pfam" id="PF13499">
    <property type="entry name" value="EF-hand_7"/>
    <property type="match status" value="2"/>
</dbReference>
<organism evidence="3 4">
    <name type="scientific">Magallana gigas</name>
    <name type="common">Pacific oyster</name>
    <name type="synonym">Crassostrea gigas</name>
    <dbReference type="NCBI Taxonomy" id="29159"/>
    <lineage>
        <taxon>Eukaryota</taxon>
        <taxon>Metazoa</taxon>
        <taxon>Spiralia</taxon>
        <taxon>Lophotrochozoa</taxon>
        <taxon>Mollusca</taxon>
        <taxon>Bivalvia</taxon>
        <taxon>Autobranchia</taxon>
        <taxon>Pteriomorphia</taxon>
        <taxon>Ostreida</taxon>
        <taxon>Ostreoidea</taxon>
        <taxon>Ostreidae</taxon>
        <taxon>Magallana</taxon>
    </lineage>
</organism>
<evidence type="ECO:0000313" key="3">
    <source>
        <dbReference type="EnsemblMetazoa" id="G13181.1:cds"/>
    </source>
</evidence>
<keyword evidence="4" id="KW-1185">Reference proteome</keyword>
<feature type="domain" description="EF-hand" evidence="2">
    <location>
        <begin position="8"/>
        <end position="43"/>
    </location>
</feature>
<name>A0A8W8I9B8_MAGGI</name>
<reference evidence="3" key="1">
    <citation type="submission" date="2022-08" db="UniProtKB">
        <authorList>
            <consortium name="EnsemblMetazoa"/>
        </authorList>
    </citation>
    <scope>IDENTIFICATION</scope>
    <source>
        <strain evidence="3">05x7-T-G4-1.051#20</strain>
    </source>
</reference>
<dbReference type="SUPFAM" id="SSF47473">
    <property type="entry name" value="EF-hand"/>
    <property type="match status" value="1"/>
</dbReference>
<accession>A0A8W8I9B8</accession>
<dbReference type="InterPro" id="IPR002048">
    <property type="entry name" value="EF_hand_dom"/>
</dbReference>
<sequence length="149" mass="16817">MVEGVKPETVAMFKDAFAMFDRDGEGFILTRELGPIMRSMGYAPTEAELADMINEVDSDGEGIVYYETFQMLMSRHAKTLETVKELMEAFLVYDREKKGIVSCSDLRQVLQQVGEKLSSEEVDEIINSAENAPGGHIYYEEFINLMAHS</sequence>
<dbReference type="AlphaFoldDB" id="A0A8W8I9B8"/>
<evidence type="ECO:0000313" key="4">
    <source>
        <dbReference type="Proteomes" id="UP000005408"/>
    </source>
</evidence>
<dbReference type="GO" id="GO:0005509">
    <property type="term" value="F:calcium ion binding"/>
    <property type="evidence" value="ECO:0007669"/>
    <property type="project" value="InterPro"/>
</dbReference>
<dbReference type="SMART" id="SM00054">
    <property type="entry name" value="EFh"/>
    <property type="match status" value="4"/>
</dbReference>
<dbReference type="PANTHER" id="PTHR23048">
    <property type="entry name" value="MYOSIN LIGHT CHAIN 1, 3"/>
    <property type="match status" value="1"/>
</dbReference>
<dbReference type="PANTHER" id="PTHR23048:SF0">
    <property type="entry name" value="CALMODULIN LIKE 3"/>
    <property type="match status" value="1"/>
</dbReference>
<dbReference type="GO" id="GO:0016460">
    <property type="term" value="C:myosin II complex"/>
    <property type="evidence" value="ECO:0007669"/>
    <property type="project" value="TreeGrafter"/>
</dbReference>
<dbReference type="RefSeq" id="XP_011436581.2">
    <property type="nucleotide sequence ID" value="XM_011438279.4"/>
</dbReference>
<dbReference type="EnsemblMetazoa" id="G13181.1">
    <property type="protein sequence ID" value="G13181.1:cds"/>
    <property type="gene ID" value="G13181"/>
</dbReference>
<dbReference type="Proteomes" id="UP000005408">
    <property type="component" value="Unassembled WGS sequence"/>
</dbReference>
<dbReference type="PROSITE" id="PS50222">
    <property type="entry name" value="EF_HAND_2"/>
    <property type="match status" value="2"/>
</dbReference>
<feature type="domain" description="EF-hand" evidence="2">
    <location>
        <begin position="81"/>
        <end position="116"/>
    </location>
</feature>